<dbReference type="InterPro" id="IPR036838">
    <property type="entry name" value="Ribosomal_uS10_dom_sf"/>
</dbReference>
<dbReference type="OMA" id="MAYPMKP"/>
<dbReference type="SUPFAM" id="SSF54999">
    <property type="entry name" value="Ribosomal protein S10"/>
    <property type="match status" value="1"/>
</dbReference>
<dbReference type="PRINTS" id="PR00971">
    <property type="entry name" value="RIBOSOMALS10"/>
</dbReference>
<organism evidence="6 7">
    <name type="scientific">Trypanosoma rangeli</name>
    <dbReference type="NCBI Taxonomy" id="5698"/>
    <lineage>
        <taxon>Eukaryota</taxon>
        <taxon>Discoba</taxon>
        <taxon>Euglenozoa</taxon>
        <taxon>Kinetoplastea</taxon>
        <taxon>Metakinetoplastina</taxon>
        <taxon>Trypanosomatida</taxon>
        <taxon>Trypanosomatidae</taxon>
        <taxon>Trypanosoma</taxon>
        <taxon>Herpetosoma</taxon>
    </lineage>
</organism>
<dbReference type="InterPro" id="IPR027486">
    <property type="entry name" value="Ribosomal_uS10_dom"/>
</dbReference>
<dbReference type="RefSeq" id="XP_029233775.1">
    <property type="nucleotide sequence ID" value="XM_029386397.1"/>
</dbReference>
<dbReference type="SMART" id="SM01403">
    <property type="entry name" value="Ribosomal_S10"/>
    <property type="match status" value="1"/>
</dbReference>
<evidence type="ECO:0000259" key="5">
    <source>
        <dbReference type="SMART" id="SM01403"/>
    </source>
</evidence>
<dbReference type="GO" id="GO:0005840">
    <property type="term" value="C:ribosome"/>
    <property type="evidence" value="ECO:0007669"/>
    <property type="project" value="UniProtKB-KW"/>
</dbReference>
<evidence type="ECO:0000313" key="7">
    <source>
        <dbReference type="Proteomes" id="UP000283634"/>
    </source>
</evidence>
<dbReference type="GO" id="GO:1990904">
    <property type="term" value="C:ribonucleoprotein complex"/>
    <property type="evidence" value="ECO:0007669"/>
    <property type="project" value="UniProtKB-KW"/>
</dbReference>
<dbReference type="Pfam" id="PF00338">
    <property type="entry name" value="Ribosomal_S10"/>
    <property type="match status" value="1"/>
</dbReference>
<dbReference type="Gene3D" id="3.30.70.600">
    <property type="entry name" value="Ribosomal protein S10 domain"/>
    <property type="match status" value="1"/>
</dbReference>
<name>A0A422MTS8_TRYRA</name>
<dbReference type="InterPro" id="IPR001848">
    <property type="entry name" value="Ribosomal_uS10"/>
</dbReference>
<feature type="non-terminal residue" evidence="6">
    <location>
        <position position="121"/>
    </location>
</feature>
<dbReference type="GO" id="GO:0006412">
    <property type="term" value="P:translation"/>
    <property type="evidence" value="ECO:0007669"/>
    <property type="project" value="InterPro"/>
</dbReference>
<feature type="chain" id="PRO_5019046916" evidence="4">
    <location>
        <begin position="16"/>
        <end position="121"/>
    </location>
</feature>
<evidence type="ECO:0000256" key="2">
    <source>
        <dbReference type="ARBA" id="ARBA00022980"/>
    </source>
</evidence>
<feature type="signal peptide" evidence="4">
    <location>
        <begin position="1"/>
        <end position="15"/>
    </location>
</feature>
<evidence type="ECO:0000313" key="6">
    <source>
        <dbReference type="EMBL" id="RNE96665.1"/>
    </source>
</evidence>
<dbReference type="OrthoDB" id="240228at2759"/>
<dbReference type="VEuPathDB" id="TriTrypDB:TRSC58_04046"/>
<comment type="similarity">
    <text evidence="1">Belongs to the universal ribosomal protein uS10 family.</text>
</comment>
<keyword evidence="3" id="KW-0687">Ribonucleoprotein</keyword>
<evidence type="ECO:0000256" key="4">
    <source>
        <dbReference type="SAM" id="SignalP"/>
    </source>
</evidence>
<keyword evidence="7" id="KW-1185">Reference proteome</keyword>
<sequence length="121" mass="13997">MLCLLLLSFVPLCFAFSLPACVAPRRCDHERMAYVKKDQVPLQETQRVLVKMTSRNAKAVENVMAELLLHARNEKVELRGPLRLPTRKLRITTRKTPCGNGTNTWDTYELKIYKRLVELRA</sequence>
<keyword evidence="4" id="KW-0732">Signal</keyword>
<keyword evidence="2 6" id="KW-0689">Ribosomal protein</keyword>
<evidence type="ECO:0000256" key="3">
    <source>
        <dbReference type="ARBA" id="ARBA00023274"/>
    </source>
</evidence>
<accession>A0A422MTS8</accession>
<dbReference type="GeneID" id="40333663"/>
<dbReference type="GO" id="GO:0003735">
    <property type="term" value="F:structural constituent of ribosome"/>
    <property type="evidence" value="ECO:0007669"/>
    <property type="project" value="InterPro"/>
</dbReference>
<gene>
    <name evidence="6" type="ORF">TraAM80_09730</name>
</gene>
<reference evidence="6 7" key="1">
    <citation type="journal article" date="2018" name="BMC Genomics">
        <title>Genomic comparison of Trypanosoma conorhini and Trypanosoma rangeli to Trypanosoma cruzi strains of high and low virulence.</title>
        <authorList>
            <person name="Bradwell K.R."/>
            <person name="Koparde V.N."/>
            <person name="Matveyev A.V."/>
            <person name="Serrano M.G."/>
            <person name="Alves J.M."/>
            <person name="Parikh H."/>
            <person name="Huang B."/>
            <person name="Lee V."/>
            <person name="Espinosa-Alvarez O."/>
            <person name="Ortiz P.A."/>
            <person name="Costa-Martins A.G."/>
            <person name="Teixeira M.M."/>
            <person name="Buck G.A."/>
        </authorList>
    </citation>
    <scope>NUCLEOTIDE SEQUENCE [LARGE SCALE GENOMIC DNA]</scope>
    <source>
        <strain evidence="6 7">AM80</strain>
    </source>
</reference>
<dbReference type="EMBL" id="MKGL01000657">
    <property type="protein sequence ID" value="RNE96665.1"/>
    <property type="molecule type" value="Genomic_DNA"/>
</dbReference>
<dbReference type="Proteomes" id="UP000283634">
    <property type="component" value="Unassembled WGS sequence"/>
</dbReference>
<dbReference type="PANTHER" id="PTHR11700">
    <property type="entry name" value="30S RIBOSOMAL PROTEIN S10 FAMILY MEMBER"/>
    <property type="match status" value="1"/>
</dbReference>
<dbReference type="AlphaFoldDB" id="A0A422MTS8"/>
<proteinExistence type="inferred from homology"/>
<feature type="domain" description="Small ribosomal subunit protein uS10" evidence="5">
    <location>
        <begin position="49"/>
        <end position="121"/>
    </location>
</feature>
<comment type="caution">
    <text evidence="6">The sequence shown here is derived from an EMBL/GenBank/DDBJ whole genome shotgun (WGS) entry which is preliminary data.</text>
</comment>
<protein>
    <submittedName>
        <fullName evidence="6">Ribosomal protein S20</fullName>
    </submittedName>
</protein>
<evidence type="ECO:0000256" key="1">
    <source>
        <dbReference type="ARBA" id="ARBA00007102"/>
    </source>
</evidence>